<dbReference type="Pfam" id="PF01738">
    <property type="entry name" value="DLH"/>
    <property type="match status" value="1"/>
</dbReference>
<comment type="caution">
    <text evidence="2">The sequence shown here is derived from an EMBL/GenBank/DDBJ whole genome shotgun (WGS) entry which is preliminary data.</text>
</comment>
<dbReference type="InterPro" id="IPR002925">
    <property type="entry name" value="Dienelactn_hydro"/>
</dbReference>
<dbReference type="PANTHER" id="PTHR47668">
    <property type="entry name" value="DIENELACTONE HYDROLASE FAMILY PROTEIN (AFU_ORTHOLOGUE AFUA_6G01940)"/>
    <property type="match status" value="1"/>
</dbReference>
<organism evidence="2 3">
    <name type="scientific">Thalassiosira oceanica</name>
    <name type="common">Marine diatom</name>
    <dbReference type="NCBI Taxonomy" id="159749"/>
    <lineage>
        <taxon>Eukaryota</taxon>
        <taxon>Sar</taxon>
        <taxon>Stramenopiles</taxon>
        <taxon>Ochrophyta</taxon>
        <taxon>Bacillariophyta</taxon>
        <taxon>Coscinodiscophyceae</taxon>
        <taxon>Thalassiosirophycidae</taxon>
        <taxon>Thalassiosirales</taxon>
        <taxon>Thalassiosiraceae</taxon>
        <taxon>Thalassiosira</taxon>
    </lineage>
</organism>
<keyword evidence="3" id="KW-1185">Reference proteome</keyword>
<dbReference type="GO" id="GO:0016787">
    <property type="term" value="F:hydrolase activity"/>
    <property type="evidence" value="ECO:0007669"/>
    <property type="project" value="InterPro"/>
</dbReference>
<dbReference type="PANTHER" id="PTHR47668:SF1">
    <property type="entry name" value="DIENELACTONE HYDROLASE DOMAIN-CONTAINING PROTEIN-RELATED"/>
    <property type="match status" value="1"/>
</dbReference>
<dbReference type="OrthoDB" id="17560at2759"/>
<evidence type="ECO:0000313" key="2">
    <source>
        <dbReference type="EMBL" id="EJK44536.1"/>
    </source>
</evidence>
<dbReference type="AlphaFoldDB" id="K0R754"/>
<dbReference type="eggNOG" id="ENOG502S9K9">
    <property type="taxonomic scope" value="Eukaryota"/>
</dbReference>
<gene>
    <name evidence="2" type="ORF">THAOC_36913</name>
</gene>
<evidence type="ECO:0000313" key="3">
    <source>
        <dbReference type="Proteomes" id="UP000266841"/>
    </source>
</evidence>
<proteinExistence type="predicted"/>
<protein>
    <recommendedName>
        <fullName evidence="1">Dienelactone hydrolase domain-containing protein</fullName>
    </recommendedName>
</protein>
<evidence type="ECO:0000259" key="1">
    <source>
        <dbReference type="Pfam" id="PF01738"/>
    </source>
</evidence>
<sequence>MTDACCPSNSWGPLLTTAHDTKTPGKGELLTIGSDLEVYLTKPSTSECKKAIIVFTDVWGLQSRLFGICDQLSTDLNSVVIALDCFRGETKGSHSDPEDFKDWLRCYPFEEKAGESYSVKRDIECTLDYMTIEFKTETFSAIGFCWGVWALTKACAEGIDFKCGVGFHPSIKLEEVISGSACSHVEMAAKACTATPLLYLVAGNDMDNLKPPEGEVAKLIESSYHKPRGKYDPRGKTIAPRCEVFPDMLHGWVSRGDTSQEKVKEDAERALKMGTDFISAWM</sequence>
<dbReference type="EMBL" id="AGNL01049569">
    <property type="protein sequence ID" value="EJK44536.1"/>
    <property type="molecule type" value="Genomic_DNA"/>
</dbReference>
<feature type="domain" description="Dienelactone hydrolase" evidence="1">
    <location>
        <begin position="37"/>
        <end position="278"/>
    </location>
</feature>
<name>K0R754_THAOC</name>
<reference evidence="2 3" key="1">
    <citation type="journal article" date="2012" name="Genome Biol.">
        <title>Genome and low-iron response of an oceanic diatom adapted to chronic iron limitation.</title>
        <authorList>
            <person name="Lommer M."/>
            <person name="Specht M."/>
            <person name="Roy A.S."/>
            <person name="Kraemer L."/>
            <person name="Andreson R."/>
            <person name="Gutowska M.A."/>
            <person name="Wolf J."/>
            <person name="Bergner S.V."/>
            <person name="Schilhabel M.B."/>
            <person name="Klostermeier U.C."/>
            <person name="Beiko R.G."/>
            <person name="Rosenstiel P."/>
            <person name="Hippler M."/>
            <person name="Laroche J."/>
        </authorList>
    </citation>
    <scope>NUCLEOTIDE SEQUENCE [LARGE SCALE GENOMIC DNA]</scope>
    <source>
        <strain evidence="2 3">CCMP1005</strain>
    </source>
</reference>
<dbReference type="Gene3D" id="3.40.50.1820">
    <property type="entry name" value="alpha/beta hydrolase"/>
    <property type="match status" value="1"/>
</dbReference>
<dbReference type="OMA" id="WVNRGDL"/>
<dbReference type="InterPro" id="IPR029058">
    <property type="entry name" value="AB_hydrolase_fold"/>
</dbReference>
<dbReference type="SUPFAM" id="SSF53474">
    <property type="entry name" value="alpha/beta-Hydrolases"/>
    <property type="match status" value="1"/>
</dbReference>
<dbReference type="Proteomes" id="UP000266841">
    <property type="component" value="Unassembled WGS sequence"/>
</dbReference>
<accession>K0R754</accession>